<evidence type="ECO:0000256" key="2">
    <source>
        <dbReference type="ARBA" id="ARBA00022747"/>
    </source>
</evidence>
<keyword evidence="3" id="KW-0238">DNA-binding</keyword>
<feature type="domain" description="Type I restriction modification DNA specificity" evidence="4">
    <location>
        <begin position="12"/>
        <end position="188"/>
    </location>
</feature>
<dbReference type="PANTHER" id="PTHR30408">
    <property type="entry name" value="TYPE-1 RESTRICTION ENZYME ECOKI SPECIFICITY PROTEIN"/>
    <property type="match status" value="1"/>
</dbReference>
<keyword evidence="5" id="KW-0378">Hydrolase</keyword>
<gene>
    <name evidence="5" type="ORF">EXD98_14835</name>
</gene>
<evidence type="ECO:0000313" key="5">
    <source>
        <dbReference type="EMBL" id="RZH27103.1"/>
    </source>
</evidence>
<name>A0AAE8KF81_ACIPI</name>
<dbReference type="InterPro" id="IPR000055">
    <property type="entry name" value="Restrct_endonuc_typeI_TRD"/>
</dbReference>
<reference evidence="5 6" key="1">
    <citation type="submission" date="2019-02" db="EMBL/GenBank/DDBJ databases">
        <title>The Batch Genome Submission of Acinetobacter spp. strains.</title>
        <authorList>
            <person name="Qin J."/>
            <person name="Hu Y."/>
            <person name="Ye H."/>
            <person name="Wei L."/>
            <person name="Feng Y."/>
            <person name="Zong Z."/>
        </authorList>
    </citation>
    <scope>NUCLEOTIDE SEQUENCE [LARGE SCALE GENOMIC DNA]</scope>
    <source>
        <strain evidence="5 6">WCHAP100012</strain>
    </source>
</reference>
<dbReference type="EMBL" id="SGTH01000006">
    <property type="protein sequence ID" value="RZH27103.1"/>
    <property type="molecule type" value="Genomic_DNA"/>
</dbReference>
<organism evidence="5 6">
    <name type="scientific">Acinetobacter pittii</name>
    <name type="common">Acinetobacter genomosp. 3</name>
    <dbReference type="NCBI Taxonomy" id="48296"/>
    <lineage>
        <taxon>Bacteria</taxon>
        <taxon>Pseudomonadati</taxon>
        <taxon>Pseudomonadota</taxon>
        <taxon>Gammaproteobacteria</taxon>
        <taxon>Moraxellales</taxon>
        <taxon>Moraxellaceae</taxon>
        <taxon>Acinetobacter</taxon>
        <taxon>Acinetobacter calcoaceticus/baumannii complex</taxon>
    </lineage>
</organism>
<dbReference type="AlphaFoldDB" id="A0AAE8KF81"/>
<dbReference type="Pfam" id="PF01420">
    <property type="entry name" value="Methylase_S"/>
    <property type="match status" value="2"/>
</dbReference>
<dbReference type="Gene3D" id="3.90.220.20">
    <property type="entry name" value="DNA methylase specificity domains"/>
    <property type="match status" value="2"/>
</dbReference>
<dbReference type="Gene3D" id="1.10.287.1120">
    <property type="entry name" value="Bipartite methylase S protein"/>
    <property type="match status" value="1"/>
</dbReference>
<evidence type="ECO:0000313" key="6">
    <source>
        <dbReference type="Proteomes" id="UP000294065"/>
    </source>
</evidence>
<dbReference type="InterPro" id="IPR052021">
    <property type="entry name" value="Type-I_RS_S_subunit"/>
</dbReference>
<protein>
    <submittedName>
        <fullName evidence="5">Restriction endonuclease subunit S</fullName>
    </submittedName>
</protein>
<proteinExistence type="inferred from homology"/>
<comment type="similarity">
    <text evidence="1">Belongs to the type-I restriction system S methylase family.</text>
</comment>
<dbReference type="GO" id="GO:0004519">
    <property type="term" value="F:endonuclease activity"/>
    <property type="evidence" value="ECO:0007669"/>
    <property type="project" value="UniProtKB-KW"/>
</dbReference>
<accession>A0AAE8KF81</accession>
<keyword evidence="5" id="KW-0540">Nuclease</keyword>
<keyword evidence="2" id="KW-0680">Restriction system</keyword>
<dbReference type="GO" id="GO:0009307">
    <property type="term" value="P:DNA restriction-modification system"/>
    <property type="evidence" value="ECO:0007669"/>
    <property type="project" value="UniProtKB-KW"/>
</dbReference>
<sequence length="405" mass="45808">MATPKLRFKAFNDDWSLKTIGEIASKVGSGSTPRGGAEAYTNEGVIFIRSQNVNNNQLLLDDVVFIPEATHKKMSGSKVQANDILLNITGASIGRSCVVSTTFVEGNVNQHVCIIRTPNDNPIFVQSFLSSEKGQNHIQAKQVGGGREGLNFQAIRSIDFEIPSKEEQTKIASFLSAVDEKISQLTQKHELLSQYKQGMIQKLFSQQIRFKADDGNEFGEWEKVRLGNYLVKHDEKTEFNNQYPVLTSSRNGIFFQKDYFSGQDIASADTTGYNVVPYGYFTYRHMSDDLIFKFNINTLCPKGIVSTLYPVFTVKPDFLNTYFLQTILNEGQEFKNFAIMQKQGGSRTYMYFSKLVELFLTIPCLDEQTKIANFLSAIDQKIEVVAQQIEQAKEWKKGLLQQMFV</sequence>
<dbReference type="SUPFAM" id="SSF116734">
    <property type="entry name" value="DNA methylase specificity domain"/>
    <property type="match status" value="2"/>
</dbReference>
<dbReference type="InterPro" id="IPR044946">
    <property type="entry name" value="Restrct_endonuc_typeI_TRD_sf"/>
</dbReference>
<dbReference type="Proteomes" id="UP000294065">
    <property type="component" value="Unassembled WGS sequence"/>
</dbReference>
<dbReference type="CDD" id="cd17256">
    <property type="entry name" value="RMtype1_S_EcoJA65PI-TRD1-CR1_like"/>
    <property type="match status" value="1"/>
</dbReference>
<dbReference type="PANTHER" id="PTHR30408:SF12">
    <property type="entry name" value="TYPE I RESTRICTION ENZYME MJAVIII SPECIFICITY SUBUNIT"/>
    <property type="match status" value="1"/>
</dbReference>
<dbReference type="GO" id="GO:0003677">
    <property type="term" value="F:DNA binding"/>
    <property type="evidence" value="ECO:0007669"/>
    <property type="project" value="UniProtKB-KW"/>
</dbReference>
<evidence type="ECO:0000259" key="4">
    <source>
        <dbReference type="Pfam" id="PF01420"/>
    </source>
</evidence>
<evidence type="ECO:0000256" key="1">
    <source>
        <dbReference type="ARBA" id="ARBA00010923"/>
    </source>
</evidence>
<comment type="caution">
    <text evidence="5">The sequence shown here is derived from an EMBL/GenBank/DDBJ whole genome shotgun (WGS) entry which is preliminary data.</text>
</comment>
<feature type="domain" description="Type I restriction modification DNA specificity" evidence="4">
    <location>
        <begin position="303"/>
        <end position="393"/>
    </location>
</feature>
<keyword evidence="5" id="KW-0255">Endonuclease</keyword>
<evidence type="ECO:0000256" key="3">
    <source>
        <dbReference type="ARBA" id="ARBA00023125"/>
    </source>
</evidence>